<feature type="domain" description="Aldehyde dehydrogenase" evidence="5">
    <location>
        <begin position="13"/>
        <end position="459"/>
    </location>
</feature>
<dbReference type="Pfam" id="PF00171">
    <property type="entry name" value="Aldedh"/>
    <property type="match status" value="1"/>
</dbReference>
<dbReference type="Proteomes" id="UP001595824">
    <property type="component" value="Unassembled WGS sequence"/>
</dbReference>
<feature type="active site" evidence="3">
    <location>
        <position position="245"/>
    </location>
</feature>
<evidence type="ECO:0000256" key="4">
    <source>
        <dbReference type="RuleBase" id="RU003345"/>
    </source>
</evidence>
<dbReference type="RefSeq" id="WP_381741442.1">
    <property type="nucleotide sequence ID" value="NZ_JBHSDP010000023.1"/>
</dbReference>
<evidence type="ECO:0000256" key="2">
    <source>
        <dbReference type="ARBA" id="ARBA00023002"/>
    </source>
</evidence>
<dbReference type="PANTHER" id="PTHR42804:SF1">
    <property type="entry name" value="ALDEHYDE DEHYDROGENASE-RELATED"/>
    <property type="match status" value="1"/>
</dbReference>
<comment type="similarity">
    <text evidence="1 4">Belongs to the aldehyde dehydrogenase family.</text>
</comment>
<organism evidence="6 7">
    <name type="scientific">Streptomyces andamanensis</name>
    <dbReference type="NCBI Taxonomy" id="1565035"/>
    <lineage>
        <taxon>Bacteria</taxon>
        <taxon>Bacillati</taxon>
        <taxon>Actinomycetota</taxon>
        <taxon>Actinomycetes</taxon>
        <taxon>Kitasatosporales</taxon>
        <taxon>Streptomycetaceae</taxon>
        <taxon>Streptomyces</taxon>
    </lineage>
</organism>
<dbReference type="CDD" id="cd07138">
    <property type="entry name" value="ALDH_CddD_SSP0762"/>
    <property type="match status" value="1"/>
</dbReference>
<dbReference type="InterPro" id="IPR015590">
    <property type="entry name" value="Aldehyde_DH_dom"/>
</dbReference>
<dbReference type="InterPro" id="IPR016163">
    <property type="entry name" value="Ald_DH_C"/>
</dbReference>
<evidence type="ECO:0000256" key="1">
    <source>
        <dbReference type="ARBA" id="ARBA00009986"/>
    </source>
</evidence>
<keyword evidence="2 4" id="KW-0560">Oxidoreductase</keyword>
<dbReference type="SUPFAM" id="SSF53720">
    <property type="entry name" value="ALDH-like"/>
    <property type="match status" value="1"/>
</dbReference>
<dbReference type="Gene3D" id="3.40.309.10">
    <property type="entry name" value="Aldehyde Dehydrogenase, Chain A, domain 2"/>
    <property type="match status" value="1"/>
</dbReference>
<dbReference type="InterPro" id="IPR016162">
    <property type="entry name" value="Ald_DH_N"/>
</dbReference>
<accession>A0ABV8TJC8</accession>
<sequence length="462" mass="48020">MKAHDGMYIDGAWRPAPDRAAIEVVNPADEQVVATVPAGTPEDVDAAVRAARAAFPGWAATPPAERAARLAALRDVLTARKDEIAETVTTELGAPGQFAQAVHAGLPLAVAASYADLAATYAFEERTGNSTVLHEPAGVVGAITPWNYPLHQIVAKAAPALAAGCTLVLKPAEDTPLTAQLFAEAVDEAGFPAGVFNLVTGLGPVAGQALAEHPGVDLVSFTGSTAVGRRIGATAGAAVKRVALELGGKSANVILPGADLAKAVHVGVANVMSNSGQTCSAWTRMLVHRDRYDEAVALAAAAAAKYADRIGPLVSARQRDRVRGYIERGLAEGARLVTGGPEAPRERGYYVSPTVFADVTPGMTIAQEEIFGPVLSVLRYEDEEDALRIANGTVYGLAGAVWAAEEAEAVAFARRMDTGQVDINGGRFNPLAPFGGYKQSGVGRELGAHGLTEYLQTKSLQF</sequence>
<evidence type="ECO:0000259" key="5">
    <source>
        <dbReference type="Pfam" id="PF00171"/>
    </source>
</evidence>
<comment type="caution">
    <text evidence="6">The sequence shown here is derived from an EMBL/GenBank/DDBJ whole genome shotgun (WGS) entry which is preliminary data.</text>
</comment>
<dbReference type="InterPro" id="IPR029510">
    <property type="entry name" value="Ald_DH_CS_GLU"/>
</dbReference>
<dbReference type="PROSITE" id="PS00687">
    <property type="entry name" value="ALDEHYDE_DEHYDR_GLU"/>
    <property type="match status" value="1"/>
</dbReference>
<name>A0ABV8TJC8_9ACTN</name>
<evidence type="ECO:0000313" key="6">
    <source>
        <dbReference type="EMBL" id="MFC4330527.1"/>
    </source>
</evidence>
<proteinExistence type="inferred from homology"/>
<evidence type="ECO:0000256" key="3">
    <source>
        <dbReference type="PROSITE-ProRule" id="PRU10007"/>
    </source>
</evidence>
<keyword evidence="7" id="KW-1185">Reference proteome</keyword>
<dbReference type="EMBL" id="JBHSDP010000023">
    <property type="protein sequence ID" value="MFC4330527.1"/>
    <property type="molecule type" value="Genomic_DNA"/>
</dbReference>
<dbReference type="PANTHER" id="PTHR42804">
    <property type="entry name" value="ALDEHYDE DEHYDROGENASE"/>
    <property type="match status" value="1"/>
</dbReference>
<evidence type="ECO:0000313" key="7">
    <source>
        <dbReference type="Proteomes" id="UP001595824"/>
    </source>
</evidence>
<dbReference type="InterPro" id="IPR016161">
    <property type="entry name" value="Ald_DH/histidinol_DH"/>
</dbReference>
<protein>
    <submittedName>
        <fullName evidence="6">Aldehyde dehydrogenase family protein</fullName>
    </submittedName>
</protein>
<dbReference type="Gene3D" id="3.40.605.10">
    <property type="entry name" value="Aldehyde Dehydrogenase, Chain A, domain 1"/>
    <property type="match status" value="1"/>
</dbReference>
<gene>
    <name evidence="6" type="ORF">ACFPC0_22625</name>
</gene>
<reference evidence="7" key="1">
    <citation type="journal article" date="2019" name="Int. J. Syst. Evol. Microbiol.">
        <title>The Global Catalogue of Microorganisms (GCM) 10K type strain sequencing project: providing services to taxonomists for standard genome sequencing and annotation.</title>
        <authorList>
            <consortium name="The Broad Institute Genomics Platform"/>
            <consortium name="The Broad Institute Genome Sequencing Center for Infectious Disease"/>
            <person name="Wu L."/>
            <person name="Ma J."/>
        </authorList>
    </citation>
    <scope>NUCLEOTIDE SEQUENCE [LARGE SCALE GENOMIC DNA]</scope>
    <source>
        <strain evidence="7">PCU 347</strain>
    </source>
</reference>